<evidence type="ECO:0000313" key="2">
    <source>
        <dbReference type="Proteomes" id="UP001149860"/>
    </source>
</evidence>
<evidence type="ECO:0000313" key="1">
    <source>
        <dbReference type="EMBL" id="XFD40509.1"/>
    </source>
</evidence>
<protein>
    <submittedName>
        <fullName evidence="1">Cation:proton antiporter</fullName>
    </submittedName>
</protein>
<gene>
    <name evidence="1" type="ORF">O0236_004185</name>
</gene>
<accession>A0ACD5DGJ2</accession>
<reference evidence="1" key="1">
    <citation type="submission" date="2024-08" db="EMBL/GenBank/DDBJ databases">
        <title>Lentilactobacillus sp. nov., isolated from tree bark.</title>
        <authorList>
            <person name="Phuengjayaem S."/>
            <person name="Tanasupawat S."/>
        </authorList>
    </citation>
    <scope>NUCLEOTIDE SEQUENCE</scope>
    <source>
        <strain evidence="1">SPB1-3</strain>
    </source>
</reference>
<name>A0ACD5DGJ2_9LACO</name>
<dbReference type="EMBL" id="CP168151">
    <property type="protein sequence ID" value="XFD40509.1"/>
    <property type="molecule type" value="Genomic_DNA"/>
</dbReference>
<sequence length="709" mass="79642">MHILEAVILLIGVVLLSNVLDHFIPSIPVSLIQVFFGLCAAIFMHVSIPLRTDWFMLLFIAPLLFNDGRRFPKRELWKLRGPILGNAVVLVFLTTLLGGLLFHAIIPTMPMSVSFALAAILSPTDPVAVQSISKRVSLPEGVLHIVSGESLINDASGLIAFKYAVAATVTGVFSIQNATLDFLYISIIGCISGAVLIGLVILLQNWLFRQGISDVIFNTILQVLTPFGIYMITEEGFHASGVIAVVVAGILFHFFGGITDYSQPELTIVSEKTWDIIIYMLNGMVFVILGIELPIATTEIIQNDNINTFHAIWISFVAWLILLIIRVAWIYLYQVFGTAITHGKNSMSPLKAAVIAGLSGVRGAVTMAGVISIPTVIDGGARFPSRSLALFVAAFVIIISLIVATITLPLVSKNRSPLITRGSNSDNSMDDDEETSDEDSENSQYITEEQARIYIMKLAINSVEESRRPENQQAAFDLILDYQFLIRRLEIKENNLRDMNKIIADEMALRRVAINGEFEALDKLREDNEISEDAYLISMDQLQRNDKRLRKSEGNRPKISFNLNNQHRIRRIRRSLTVWLVNRNSNSELASQLSKAHIEQAKAAIKALSEYFNRDDIENERFDSQSVYHLVIHYRNQIEEAKHRVLNNKEKLQSQVQRLRIKALASEREGVQTLLEQGKIDWRMAARLRQYINYSETVLIMDYQDDVGN</sequence>
<keyword evidence="2" id="KW-1185">Reference proteome</keyword>
<proteinExistence type="predicted"/>
<organism evidence="1 2">
    <name type="scientific">Lentilactobacillus terminaliae</name>
    <dbReference type="NCBI Taxonomy" id="3003483"/>
    <lineage>
        <taxon>Bacteria</taxon>
        <taxon>Bacillati</taxon>
        <taxon>Bacillota</taxon>
        <taxon>Bacilli</taxon>
        <taxon>Lactobacillales</taxon>
        <taxon>Lactobacillaceae</taxon>
        <taxon>Lentilactobacillus</taxon>
    </lineage>
</organism>
<dbReference type="Proteomes" id="UP001149860">
    <property type="component" value="Chromosome"/>
</dbReference>